<evidence type="ECO:0000259" key="6">
    <source>
        <dbReference type="SMART" id="SM00635"/>
    </source>
</evidence>
<dbReference type="InterPro" id="IPR017853">
    <property type="entry name" value="GH"/>
</dbReference>
<dbReference type="Gene3D" id="2.60.40.1080">
    <property type="match status" value="2"/>
</dbReference>
<evidence type="ECO:0000313" key="7">
    <source>
        <dbReference type="EMBL" id="MBC5712972.1"/>
    </source>
</evidence>
<dbReference type="EC" id="3.2.1.89" evidence="4"/>
<name>A0A923RRV8_9FIRM</name>
<dbReference type="Pfam" id="PF07745">
    <property type="entry name" value="Glyco_hydro_53"/>
    <property type="match status" value="1"/>
</dbReference>
<dbReference type="Pfam" id="PF02368">
    <property type="entry name" value="Big_2"/>
    <property type="match status" value="2"/>
</dbReference>
<keyword evidence="4" id="KW-0732">Signal</keyword>
<dbReference type="RefSeq" id="WP_186865990.1">
    <property type="nucleotide sequence ID" value="NZ_JACOPH010000001.1"/>
</dbReference>
<comment type="catalytic activity">
    <reaction evidence="4">
        <text>The enzyme specifically hydrolyzes (1-&gt;4)-beta-D-galactosidic linkages in type I arabinogalactans.</text>
        <dbReference type="EC" id="3.2.1.89"/>
    </reaction>
</comment>
<dbReference type="InterPro" id="IPR003343">
    <property type="entry name" value="Big_2"/>
</dbReference>
<dbReference type="SUPFAM" id="SSF49373">
    <property type="entry name" value="Invasin/intimin cell-adhesion fragments"/>
    <property type="match status" value="2"/>
</dbReference>
<proteinExistence type="inferred from homology"/>
<dbReference type="GO" id="GO:0015926">
    <property type="term" value="F:glucosidase activity"/>
    <property type="evidence" value="ECO:0007669"/>
    <property type="project" value="InterPro"/>
</dbReference>
<feature type="chain" id="PRO_5039747788" description="Arabinogalactan endo-beta-1,4-galactanase" evidence="4">
    <location>
        <begin position="31"/>
        <end position="1182"/>
    </location>
</feature>
<dbReference type="Proteomes" id="UP000606720">
    <property type="component" value="Unassembled WGS sequence"/>
</dbReference>
<evidence type="ECO:0000256" key="4">
    <source>
        <dbReference type="RuleBase" id="RU361192"/>
    </source>
</evidence>
<dbReference type="Gene3D" id="2.60.120.260">
    <property type="entry name" value="Galactose-binding domain-like"/>
    <property type="match status" value="2"/>
</dbReference>
<dbReference type="SUPFAM" id="SSF51445">
    <property type="entry name" value="(Trans)glycosidases"/>
    <property type="match status" value="1"/>
</dbReference>
<feature type="signal peptide" evidence="4">
    <location>
        <begin position="1"/>
        <end position="30"/>
    </location>
</feature>
<dbReference type="Gene3D" id="3.20.20.80">
    <property type="entry name" value="Glycosidases"/>
    <property type="match status" value="1"/>
</dbReference>
<evidence type="ECO:0000256" key="3">
    <source>
        <dbReference type="ARBA" id="ARBA00023295"/>
    </source>
</evidence>
<comment type="similarity">
    <text evidence="1 4">Belongs to the glycosyl hydrolase 53 family.</text>
</comment>
<dbReference type="InterPro" id="IPR008964">
    <property type="entry name" value="Invasin/intimin_cell_adhesion"/>
</dbReference>
<evidence type="ECO:0000256" key="5">
    <source>
        <dbReference type="SAM" id="MobiDB-lite"/>
    </source>
</evidence>
<organism evidence="7 8">
    <name type="scientific">Roseburia zhanii</name>
    <dbReference type="NCBI Taxonomy" id="2763064"/>
    <lineage>
        <taxon>Bacteria</taxon>
        <taxon>Bacillati</taxon>
        <taxon>Bacillota</taxon>
        <taxon>Clostridia</taxon>
        <taxon>Lachnospirales</taxon>
        <taxon>Lachnospiraceae</taxon>
        <taxon>Roseburia</taxon>
    </lineage>
</organism>
<sequence length="1182" mass="126079">MKVWKKAVSAALCICLAVSLFTGFSLTDVAAAEYGTLQNGALTENTTGWTVAGDMSLAETGSETAGYWNTTESGTSYLSIWNSGDDGQQFSISQTIENLEEGTYTAKVAAVGNATSKANKSLKMTVKNDTQDVTVSADVTIDDWNTWDNVVTADSIEVAEGDSVTISFAGTMLKGDWYGLKDVSFDAATAVEAPINVKKVSGLSKDFIQGVDVSTYMSEIQSGVKYYNEDGEEENMFQIFKDGGVNYVRIRVWNCPFRIDDDGKYLYVDDEGNEYNEDKVTTTKDANGFPVYTLTKGGTTVYREGYGAGNCDIDTAEAIGKIATSYGMKVLIDFHYSDFWADPAKYKVPKAWAGMDIDVKAEALAEYTTACLQQLKDAGVDVGMVQVGNEINGGMAGENKWDNMSKLLKAGTKAVRDFDENILIAIHYADPHKSGYQVGKAKALNDAGIDYDVFASSYYSFWHGSTDNLTSVLKTIADTYDKKVMVAEVSYCSTLEDGDGAANVVNSSTSPLNYSIDAEGQAAAVRDAIAAVSAVGDAGIGTFYWEPAWIPAQNYAGADEADKETVLANNIDKWEKYGSGWASKWSGKAGDAYDGGVDDDESTHGSQWDNQAMFDFNGKALPSINVYKWVYTGADGPVRVSTVDTTSYTMNYKDTPDLPAAVNVNLNDGRTVENVGVTWDAEQLEALKTADFGEYTITGSLNEFAYDSKGETLTIAAGSYTTTCAVTVTGTNYAVNAGFEDGSNGWTLTDTSSIGAKVKSDGAGGNAKSGNGYFDAWSKSPIDFTIEQTIAKENLPSRKYTLFAYYQGTNVAEIAEEAGLFAEVTYKNGAVKRYDADFEIPNVWKRFYQAKISNILVNDHVADIRIGTRMACTGNSNGAWVVIDDVNLMAADALTDEEASYIEPADTDKSALNAVIEAAEKLTSKDYTAESFKAFSDALAAAKAAAASNIVSQTEVDGAKAALDAAIAGLKKTETSKPDNGQNGGGESNNQTPAPTPMPDPAPETVKVSSITTASKSYKIAAGKKVTITPEAAPTNAENTAVTYESSNTKYATVNEKGVITTKKAGAGKTVTITVTAADGSGVKTDVKVTIMKHAVKKIKFTAKPKSIKAGKKATIKAKVTTTGKKANKTLEWTSSNTKYATVSQKGVVKAAKAGAGKTVTITARSTDGTNKKVSVKIKIKK</sequence>
<dbReference type="PANTHER" id="PTHR34983">
    <property type="entry name" value="ARABINOGALACTAN ENDO-BETA-1,4-GALACTANASE A"/>
    <property type="match status" value="1"/>
</dbReference>
<dbReference type="InterPro" id="IPR011683">
    <property type="entry name" value="Glyco_hydro_53"/>
</dbReference>
<comment type="caution">
    <text evidence="7">The sequence shown here is derived from an EMBL/GenBank/DDBJ whole genome shotgun (WGS) entry which is preliminary data.</text>
</comment>
<reference evidence="7" key="1">
    <citation type="submission" date="2020-08" db="EMBL/GenBank/DDBJ databases">
        <title>Genome public.</title>
        <authorList>
            <person name="Liu C."/>
            <person name="Sun Q."/>
        </authorList>
    </citation>
    <scope>NUCLEOTIDE SEQUENCE</scope>
    <source>
        <strain evidence="7">BX1005</strain>
    </source>
</reference>
<dbReference type="PANTHER" id="PTHR34983:SF2">
    <property type="entry name" value="ENDO-BETA-1,4-GALACTANASE"/>
    <property type="match status" value="1"/>
</dbReference>
<dbReference type="GO" id="GO:0045490">
    <property type="term" value="P:pectin catabolic process"/>
    <property type="evidence" value="ECO:0007669"/>
    <property type="project" value="TreeGrafter"/>
</dbReference>
<dbReference type="AlphaFoldDB" id="A0A923RRV8"/>
<keyword evidence="8" id="KW-1185">Reference proteome</keyword>
<dbReference type="GO" id="GO:0031218">
    <property type="term" value="F:arabinogalactan endo-1,4-beta-galactosidase activity"/>
    <property type="evidence" value="ECO:0007669"/>
    <property type="project" value="UniProtKB-EC"/>
</dbReference>
<gene>
    <name evidence="7" type="ORF">H8S17_01905</name>
</gene>
<dbReference type="NCBIfam" id="TIGR01965">
    <property type="entry name" value="VCBS_repeat"/>
    <property type="match status" value="1"/>
</dbReference>
<evidence type="ECO:0000313" key="8">
    <source>
        <dbReference type="Proteomes" id="UP000606720"/>
    </source>
</evidence>
<dbReference type="SMART" id="SM00635">
    <property type="entry name" value="BID_2"/>
    <property type="match status" value="2"/>
</dbReference>
<evidence type="ECO:0000256" key="2">
    <source>
        <dbReference type="ARBA" id="ARBA00022801"/>
    </source>
</evidence>
<accession>A0A923RRV8</accession>
<feature type="domain" description="BIG2" evidence="6">
    <location>
        <begin position="1095"/>
        <end position="1176"/>
    </location>
</feature>
<dbReference type="InterPro" id="IPR010221">
    <property type="entry name" value="VCBS_dom"/>
</dbReference>
<keyword evidence="3 4" id="KW-0326">Glycosidase</keyword>
<evidence type="ECO:0000256" key="1">
    <source>
        <dbReference type="ARBA" id="ARBA00010687"/>
    </source>
</evidence>
<dbReference type="Gene3D" id="1.20.1270.90">
    <property type="entry name" value="AF1782-like"/>
    <property type="match status" value="1"/>
</dbReference>
<feature type="domain" description="BIG2" evidence="6">
    <location>
        <begin position="1007"/>
        <end position="1087"/>
    </location>
</feature>
<protein>
    <recommendedName>
        <fullName evidence="4">Arabinogalactan endo-beta-1,4-galactanase</fullName>
        <ecNumber evidence="4">3.2.1.89</ecNumber>
    </recommendedName>
</protein>
<feature type="region of interest" description="Disordered" evidence="5">
    <location>
        <begin position="973"/>
        <end position="1009"/>
    </location>
</feature>
<keyword evidence="2 4" id="KW-0378">Hydrolase</keyword>
<dbReference type="EMBL" id="JACOPH010000001">
    <property type="protein sequence ID" value="MBC5712972.1"/>
    <property type="molecule type" value="Genomic_DNA"/>
</dbReference>